<evidence type="ECO:0000313" key="3">
    <source>
        <dbReference type="Proteomes" id="UP001501729"/>
    </source>
</evidence>
<evidence type="ECO:0000313" key="2">
    <source>
        <dbReference type="EMBL" id="GAA5040419.1"/>
    </source>
</evidence>
<organism evidence="2 3">
    <name type="scientific">Haladaptatus pallidirubidus</name>
    <dbReference type="NCBI Taxonomy" id="1008152"/>
    <lineage>
        <taxon>Archaea</taxon>
        <taxon>Methanobacteriati</taxon>
        <taxon>Methanobacteriota</taxon>
        <taxon>Stenosarchaea group</taxon>
        <taxon>Halobacteria</taxon>
        <taxon>Halobacteriales</taxon>
        <taxon>Haladaptataceae</taxon>
        <taxon>Haladaptatus</taxon>
    </lineage>
</organism>
<keyword evidence="1" id="KW-0812">Transmembrane</keyword>
<proteinExistence type="predicted"/>
<evidence type="ECO:0000256" key="1">
    <source>
        <dbReference type="SAM" id="Phobius"/>
    </source>
</evidence>
<feature type="transmembrane region" description="Helical" evidence="1">
    <location>
        <begin position="38"/>
        <end position="58"/>
    </location>
</feature>
<reference evidence="2 3" key="1">
    <citation type="journal article" date="2019" name="Int. J. Syst. Evol. Microbiol.">
        <title>The Global Catalogue of Microorganisms (GCM) 10K type strain sequencing project: providing services to taxonomists for standard genome sequencing and annotation.</title>
        <authorList>
            <consortium name="The Broad Institute Genomics Platform"/>
            <consortium name="The Broad Institute Genome Sequencing Center for Infectious Disease"/>
            <person name="Wu L."/>
            <person name="Ma J."/>
        </authorList>
    </citation>
    <scope>NUCLEOTIDE SEQUENCE [LARGE SCALE GENOMIC DNA]</scope>
    <source>
        <strain evidence="2 3">JCM 17504</strain>
    </source>
</reference>
<dbReference type="EMBL" id="BAABKX010000001">
    <property type="protein sequence ID" value="GAA5040419.1"/>
    <property type="molecule type" value="Genomic_DNA"/>
</dbReference>
<comment type="caution">
    <text evidence="2">The sequence shown here is derived from an EMBL/GenBank/DDBJ whole genome shotgun (WGS) entry which is preliminary data.</text>
</comment>
<accession>A0AAV3UAC0</accession>
<dbReference type="Proteomes" id="UP001501729">
    <property type="component" value="Unassembled WGS sequence"/>
</dbReference>
<sequence>MDALKRRSLEKYTTRAEPLFKLVGLVAVLGAFVPDHAVYLMVVPAVGITIYLTIYSYVEYRRVTT</sequence>
<feature type="transmembrane region" description="Helical" evidence="1">
    <location>
        <begin position="12"/>
        <end position="32"/>
    </location>
</feature>
<gene>
    <name evidence="2" type="ORF">GCM10025751_01000</name>
</gene>
<keyword evidence="3" id="KW-1185">Reference proteome</keyword>
<keyword evidence="1" id="KW-0472">Membrane</keyword>
<protein>
    <submittedName>
        <fullName evidence="2">Uncharacterized protein</fullName>
    </submittedName>
</protein>
<name>A0AAV3UAC0_9EURY</name>
<dbReference type="AlphaFoldDB" id="A0AAV3UAC0"/>
<keyword evidence="1" id="KW-1133">Transmembrane helix</keyword>